<dbReference type="Pfam" id="PF05709">
    <property type="entry name" value="Sipho_tail"/>
    <property type="match status" value="1"/>
</dbReference>
<proteinExistence type="predicted"/>
<feature type="domain" description="Siphovirus-type tail component RIFT-related" evidence="1">
    <location>
        <begin position="29"/>
        <end position="130"/>
    </location>
</feature>
<keyword evidence="3" id="KW-1185">Reference proteome</keyword>
<sequence length="276" mass="31431">MEDIKTLGTIVKLLNGTIFDLDEIGVETRDFNPSAPSPKHSYEEMEGSHGAIDLGTVYGPRKINCSFYIKANDMRDYALFRDEVFNIFDSRQAFYIIDKRNPGKQWLVKCESEYEIDQQRIYGFFDIKFISASPFAESIGTTLTPLEIDLGLWQIGQGLTFEDPKYVHSTSTFRIYNAGNVPLNPRRMPLLITFKGASTNLKIKNKTTGDEWSYAGTTSANDTIRLDQVRFTKNSLSIVRDTNKKLITLNPGFNDFEITGATGVFSISFDFRFYYL</sequence>
<protein>
    <submittedName>
        <fullName evidence="2">Distal tail protein</fullName>
    </submittedName>
</protein>
<accession>A0AAE9YJS5</accession>
<gene>
    <name evidence="2" type="ORF">0105phi72_017</name>
</gene>
<evidence type="ECO:0000313" key="2">
    <source>
        <dbReference type="EMBL" id="WCS66563.1"/>
    </source>
</evidence>
<dbReference type="Proteomes" id="UP001222392">
    <property type="component" value="Segment"/>
</dbReference>
<organism evidence="2 3">
    <name type="scientific">Bacillus phage 0105phi7-2</name>
    <dbReference type="NCBI Taxonomy" id="3025408"/>
    <lineage>
        <taxon>Viruses</taxon>
        <taxon>Duplodnaviria</taxon>
        <taxon>Heunggongvirae</taxon>
        <taxon>Uroviricota</taxon>
        <taxon>Caudoviricetes</taxon>
        <taxon>Theosmithvirus</taxon>
        <taxon>Theosmithvirus tv0105phi72</taxon>
    </lineage>
</organism>
<evidence type="ECO:0000313" key="3">
    <source>
        <dbReference type="Proteomes" id="UP001222392"/>
    </source>
</evidence>
<dbReference type="Gene3D" id="2.40.30.200">
    <property type="match status" value="1"/>
</dbReference>
<name>A0AAE9YJS5_9CAUD</name>
<evidence type="ECO:0000259" key="1">
    <source>
        <dbReference type="Pfam" id="PF05709"/>
    </source>
</evidence>
<dbReference type="EMBL" id="OQ317942">
    <property type="protein sequence ID" value="WCS66563.1"/>
    <property type="molecule type" value="Genomic_DNA"/>
</dbReference>
<reference evidence="2" key="1">
    <citation type="submission" date="2023-01" db="EMBL/GenBank/DDBJ databases">
        <title>Siphophage 0105phi7-2 of Bacillus thuringiensis: Novel Propagation, DNA, and Genome-Implied Assembly.</title>
        <authorList>
            <person name="Roberts S."/>
            <person name="Aldis M."/>
            <person name="Wright E.T."/>
            <person name="Lai Z."/>
            <person name="Hardies S.C."/>
            <person name="Serwer P."/>
        </authorList>
    </citation>
    <scope>NUCLEOTIDE SEQUENCE</scope>
</reference>
<dbReference type="InterPro" id="IPR008841">
    <property type="entry name" value="Siphovirus-type_tail_N"/>
</dbReference>